<feature type="compositionally biased region" description="Polar residues" evidence="1">
    <location>
        <begin position="90"/>
        <end position="101"/>
    </location>
</feature>
<feature type="region of interest" description="Disordered" evidence="1">
    <location>
        <begin position="90"/>
        <end position="115"/>
    </location>
</feature>
<sequence>MEECHERMVKQLKGMLKKNTVTSLEVQLDGNQVLATQEKADTDAKLMQADHNLCTLHSHLVTLKNAQNTITMYIQQLEQHLMSGQVASTTSITPQPRSSQQKLLKMPKPPKFSDKGSSLTLEQWIKKVQIWLNYNQVNTDKQHISQANALLEGGTSDYMEEYNDILSANQDPGTWADFVKKLEMGYKMLDPKRTAQAKLGEHCKKKFSSMIDFVKKFRSYAPQSGYSDEDLIVKIRKHHPIYVQGIMSNVYIMTLTLIPNKWKDCLDMALRIESEYKQQLSRKKPTNYAASTSKPKDPNEMDTTARVAHNLTPEQMKIRALEEAIHALKVKKVADAKKGSSGSKGKAKASTSSEESEQDTCIIEWDELEHFAAAL</sequence>
<dbReference type="RefSeq" id="XP_040762932.1">
    <property type="nucleotide sequence ID" value="XM_040912731.1"/>
</dbReference>
<name>A0A165DMC0_9APHY</name>
<proteinExistence type="predicted"/>
<evidence type="ECO:0000313" key="2">
    <source>
        <dbReference type="EMBL" id="KZT05192.1"/>
    </source>
</evidence>
<gene>
    <name evidence="2" type="ORF">LAESUDRAFT_760373</name>
</gene>
<dbReference type="InParanoid" id="A0A165DMC0"/>
<evidence type="ECO:0000313" key="3">
    <source>
        <dbReference type="Proteomes" id="UP000076871"/>
    </source>
</evidence>
<feature type="region of interest" description="Disordered" evidence="1">
    <location>
        <begin position="281"/>
        <end position="302"/>
    </location>
</feature>
<dbReference type="AlphaFoldDB" id="A0A165DMC0"/>
<reference evidence="2 3" key="1">
    <citation type="journal article" date="2016" name="Mol. Biol. Evol.">
        <title>Comparative Genomics of Early-Diverging Mushroom-Forming Fungi Provides Insights into the Origins of Lignocellulose Decay Capabilities.</title>
        <authorList>
            <person name="Nagy L.G."/>
            <person name="Riley R."/>
            <person name="Tritt A."/>
            <person name="Adam C."/>
            <person name="Daum C."/>
            <person name="Floudas D."/>
            <person name="Sun H."/>
            <person name="Yadav J.S."/>
            <person name="Pangilinan J."/>
            <person name="Larsson K.H."/>
            <person name="Matsuura K."/>
            <person name="Barry K."/>
            <person name="Labutti K."/>
            <person name="Kuo R."/>
            <person name="Ohm R.A."/>
            <person name="Bhattacharya S.S."/>
            <person name="Shirouzu T."/>
            <person name="Yoshinaga Y."/>
            <person name="Martin F.M."/>
            <person name="Grigoriev I.V."/>
            <person name="Hibbett D.S."/>
        </authorList>
    </citation>
    <scope>NUCLEOTIDE SEQUENCE [LARGE SCALE GENOMIC DNA]</scope>
    <source>
        <strain evidence="2 3">93-53</strain>
    </source>
</reference>
<keyword evidence="3" id="KW-1185">Reference proteome</keyword>
<dbReference type="OrthoDB" id="2768905at2759"/>
<dbReference type="Proteomes" id="UP000076871">
    <property type="component" value="Unassembled WGS sequence"/>
</dbReference>
<evidence type="ECO:0008006" key="4">
    <source>
        <dbReference type="Google" id="ProtNLM"/>
    </source>
</evidence>
<organism evidence="2 3">
    <name type="scientific">Laetiporus sulphureus 93-53</name>
    <dbReference type="NCBI Taxonomy" id="1314785"/>
    <lineage>
        <taxon>Eukaryota</taxon>
        <taxon>Fungi</taxon>
        <taxon>Dikarya</taxon>
        <taxon>Basidiomycota</taxon>
        <taxon>Agaricomycotina</taxon>
        <taxon>Agaricomycetes</taxon>
        <taxon>Polyporales</taxon>
        <taxon>Laetiporus</taxon>
    </lineage>
</organism>
<feature type="region of interest" description="Disordered" evidence="1">
    <location>
        <begin position="334"/>
        <end position="360"/>
    </location>
</feature>
<feature type="compositionally biased region" description="Low complexity" evidence="1">
    <location>
        <begin position="339"/>
        <end position="353"/>
    </location>
</feature>
<dbReference type="GeneID" id="63829759"/>
<accession>A0A165DMC0</accession>
<dbReference type="EMBL" id="KV427631">
    <property type="protein sequence ID" value="KZT05192.1"/>
    <property type="molecule type" value="Genomic_DNA"/>
</dbReference>
<evidence type="ECO:0000256" key="1">
    <source>
        <dbReference type="SAM" id="MobiDB-lite"/>
    </source>
</evidence>
<protein>
    <recommendedName>
        <fullName evidence="4">Retrotransposon gag domain-containing protein</fullName>
    </recommendedName>
</protein>